<proteinExistence type="predicted"/>
<accession>A0A9D1EKS1</accession>
<name>A0A9D1EKS1_9FIRM</name>
<gene>
    <name evidence="1" type="ORF">IAB98_08270</name>
</gene>
<sequence length="224" mass="26210">EALEGGGQAALYKVSQRKRIEIEAEKTKQALVQQLAEKQDWEYVNAQLEVLEKRQTILQRMLNVFPGYYGKYIRLHFARYLNEPAVSDEQQEAFGTVVEFLDNVNFTLPPDLQQYLDEITKDFDEAFVGKVFSNMDDAISDTEKYIAENKEILERYMQLKQSDEFKASPAYRLQEQLRKLNSESGYDTIFIPAMKKLSRSYGEYHDKLEKANEIFLSKYPKEAR</sequence>
<dbReference type="EMBL" id="DVHU01000075">
    <property type="protein sequence ID" value="HIR93394.1"/>
    <property type="molecule type" value="Genomic_DNA"/>
</dbReference>
<dbReference type="AlphaFoldDB" id="A0A9D1EKS1"/>
<comment type="caution">
    <text evidence="1">The sequence shown here is derived from an EMBL/GenBank/DDBJ whole genome shotgun (WGS) entry which is preliminary data.</text>
</comment>
<reference evidence="1" key="2">
    <citation type="journal article" date="2021" name="PeerJ">
        <title>Extensive microbial diversity within the chicken gut microbiome revealed by metagenomics and culture.</title>
        <authorList>
            <person name="Gilroy R."/>
            <person name="Ravi A."/>
            <person name="Getino M."/>
            <person name="Pursley I."/>
            <person name="Horton D.L."/>
            <person name="Alikhan N.F."/>
            <person name="Baker D."/>
            <person name="Gharbi K."/>
            <person name="Hall N."/>
            <person name="Watson M."/>
            <person name="Adriaenssens E.M."/>
            <person name="Foster-Nyarko E."/>
            <person name="Jarju S."/>
            <person name="Secka A."/>
            <person name="Antonio M."/>
            <person name="Oren A."/>
            <person name="Chaudhuri R.R."/>
            <person name="La Ragione R."/>
            <person name="Hildebrand F."/>
            <person name="Pallen M.J."/>
        </authorList>
    </citation>
    <scope>NUCLEOTIDE SEQUENCE</scope>
    <source>
        <strain evidence="1">ChiSxjej1B13-7041</strain>
    </source>
</reference>
<evidence type="ECO:0000313" key="2">
    <source>
        <dbReference type="Proteomes" id="UP000886841"/>
    </source>
</evidence>
<reference evidence="1" key="1">
    <citation type="submission" date="2020-10" db="EMBL/GenBank/DDBJ databases">
        <authorList>
            <person name="Gilroy R."/>
        </authorList>
    </citation>
    <scope>NUCLEOTIDE SEQUENCE</scope>
    <source>
        <strain evidence="1">ChiSxjej1B13-7041</strain>
    </source>
</reference>
<protein>
    <submittedName>
        <fullName evidence="1">MerR family transcriptional regulator</fullName>
    </submittedName>
</protein>
<organism evidence="1 2">
    <name type="scientific">Candidatus Egerieimonas intestinavium</name>
    <dbReference type="NCBI Taxonomy" id="2840777"/>
    <lineage>
        <taxon>Bacteria</taxon>
        <taxon>Bacillati</taxon>
        <taxon>Bacillota</taxon>
        <taxon>Clostridia</taxon>
        <taxon>Lachnospirales</taxon>
        <taxon>Lachnospiraceae</taxon>
        <taxon>Lachnospiraceae incertae sedis</taxon>
        <taxon>Candidatus Egerieimonas</taxon>
    </lineage>
</organism>
<evidence type="ECO:0000313" key="1">
    <source>
        <dbReference type="EMBL" id="HIR93394.1"/>
    </source>
</evidence>
<dbReference type="Proteomes" id="UP000886841">
    <property type="component" value="Unassembled WGS sequence"/>
</dbReference>
<feature type="non-terminal residue" evidence="1">
    <location>
        <position position="1"/>
    </location>
</feature>